<dbReference type="SUPFAM" id="SSF64153">
    <property type="entry name" value="YjeF N-terminal domain-like"/>
    <property type="match status" value="1"/>
</dbReference>
<dbReference type="InterPro" id="IPR004443">
    <property type="entry name" value="YjeF_N_dom"/>
</dbReference>
<sequence>MKIYSAEQLQKADSLSIKNQNISSTDLMERAAGLVFNQIHSRLEGSDIEIKIFCGIGNNGGDGLVIARMLLEHGYKVKVFIVNYSEKRSRDFLINYDRFKNITKDWPVLIKNQNDFPKIEEGDFVIDAMFGIGLNRPIEGWVSALVEHINKSGAFILSIDMPSGLYAEQVPGNTAGIIKANFTLTFQSPKFTFFLPQTMDYVGEFQVLDIGLDREFLAKTNTNARLIGKEQARLLYKNRKKNSHKGDYGHTLIVGGSYGKIGSIVLSATAALKTGAGLCSVFSPECGYEIIQTALPEAMVITDNQKKHLSEIKIDFEPDIICFGMGAGTGDAALNAFEKLLKETKLPMLIDADGLNMLSKNKALLDLLPERSVLTPHPKELERLIGKWDDDNHKIKKVQKFINKYNVILVLKGAHSFCFSKEEIFINNSGNAGMSTAGAGDVLSGVISGLMSQKYDPVIAAVFGVYLHGLAGDLAAEKMGYEAITAGEITNNLGGAFLELFREEENLN</sequence>
<keyword evidence="8 17" id="KW-0521">NADP</keyword>
<dbReference type="HAMAP" id="MF_01966">
    <property type="entry name" value="NADHX_epimerase"/>
    <property type="match status" value="1"/>
</dbReference>
<feature type="binding site" evidence="18">
    <location>
        <position position="160"/>
    </location>
    <ligand>
        <name>(6S)-NADPHX</name>
        <dbReference type="ChEBI" id="CHEBI:64076"/>
    </ligand>
</feature>
<evidence type="ECO:0000256" key="11">
    <source>
        <dbReference type="ARBA" id="ARBA00023235"/>
    </source>
</evidence>
<evidence type="ECO:0000256" key="16">
    <source>
        <dbReference type="ARBA" id="ARBA00049209"/>
    </source>
</evidence>
<dbReference type="GO" id="GO:0005524">
    <property type="term" value="F:ATP binding"/>
    <property type="evidence" value="ECO:0007669"/>
    <property type="project" value="UniProtKB-UniRule"/>
</dbReference>
<dbReference type="Gene3D" id="3.40.1190.20">
    <property type="match status" value="1"/>
</dbReference>
<dbReference type="NCBIfam" id="TIGR00197">
    <property type="entry name" value="yjeF_nterm"/>
    <property type="match status" value="1"/>
</dbReference>
<comment type="catalytic activity">
    <reaction evidence="15 17 19">
        <text>(6S)-NADHX + ADP = AMP + phosphate + NADH + H(+)</text>
        <dbReference type="Rhea" id="RHEA:32223"/>
        <dbReference type="ChEBI" id="CHEBI:15378"/>
        <dbReference type="ChEBI" id="CHEBI:43474"/>
        <dbReference type="ChEBI" id="CHEBI:57945"/>
        <dbReference type="ChEBI" id="CHEBI:64074"/>
        <dbReference type="ChEBI" id="CHEBI:456215"/>
        <dbReference type="ChEBI" id="CHEBI:456216"/>
        <dbReference type="EC" id="4.2.1.136"/>
    </reaction>
</comment>
<evidence type="ECO:0000256" key="12">
    <source>
        <dbReference type="ARBA" id="ARBA00023239"/>
    </source>
</evidence>
<evidence type="ECO:0000256" key="7">
    <source>
        <dbReference type="ARBA" id="ARBA00022840"/>
    </source>
</evidence>
<feature type="binding site" evidence="18">
    <location>
        <begin position="58"/>
        <end position="62"/>
    </location>
    <ligand>
        <name>(6S)-NADPHX</name>
        <dbReference type="ChEBI" id="CHEBI:64076"/>
    </ligand>
</feature>
<dbReference type="OrthoDB" id="9806925at2"/>
<evidence type="ECO:0000256" key="9">
    <source>
        <dbReference type="ARBA" id="ARBA00022958"/>
    </source>
</evidence>
<dbReference type="SUPFAM" id="SSF53613">
    <property type="entry name" value="Ribokinase-like"/>
    <property type="match status" value="1"/>
</dbReference>
<dbReference type="RefSeq" id="WP_093406931.1">
    <property type="nucleotide sequence ID" value="NZ_FOVL01000005.1"/>
</dbReference>
<organism evidence="22 23">
    <name type="scientific">Salegentibacter flavus</name>
    <dbReference type="NCBI Taxonomy" id="287099"/>
    <lineage>
        <taxon>Bacteria</taxon>
        <taxon>Pseudomonadati</taxon>
        <taxon>Bacteroidota</taxon>
        <taxon>Flavobacteriia</taxon>
        <taxon>Flavobacteriales</taxon>
        <taxon>Flavobacteriaceae</taxon>
        <taxon>Salegentibacter</taxon>
    </lineage>
</organism>
<evidence type="ECO:0000256" key="13">
    <source>
        <dbReference type="ARBA" id="ARBA00023268"/>
    </source>
</evidence>
<keyword evidence="13" id="KW-0511">Multifunctional enzyme</keyword>
<dbReference type="InterPro" id="IPR029056">
    <property type="entry name" value="Ribokinase-like"/>
</dbReference>
<dbReference type="PROSITE" id="PS51385">
    <property type="entry name" value="YJEF_N"/>
    <property type="match status" value="1"/>
</dbReference>
<dbReference type="EC" id="4.2.1.136" evidence="19"/>
<dbReference type="PROSITE" id="PS01050">
    <property type="entry name" value="YJEF_C_2"/>
    <property type="match status" value="1"/>
</dbReference>
<comment type="caution">
    <text evidence="17">Lacks conserved residue(s) required for the propagation of feature annotation.</text>
</comment>
<dbReference type="GO" id="GO:0046496">
    <property type="term" value="P:nicotinamide nucleotide metabolic process"/>
    <property type="evidence" value="ECO:0007669"/>
    <property type="project" value="UniProtKB-UniRule"/>
</dbReference>
<dbReference type="PANTHER" id="PTHR12592">
    <property type="entry name" value="ATP-DEPENDENT (S)-NAD(P)H-HYDRATE DEHYDRATASE FAMILY MEMBER"/>
    <property type="match status" value="1"/>
</dbReference>
<feature type="binding site" evidence="18">
    <location>
        <begin position="131"/>
        <end position="137"/>
    </location>
    <ligand>
        <name>(6S)-NADPHX</name>
        <dbReference type="ChEBI" id="CHEBI:64076"/>
    </ligand>
</feature>
<comment type="cofactor">
    <cofactor evidence="18 19">
        <name>K(+)</name>
        <dbReference type="ChEBI" id="CHEBI:29103"/>
    </cofactor>
    <text evidence="18 19">Binds 1 potassium ion per subunit.</text>
</comment>
<comment type="catalytic activity">
    <reaction evidence="2 18 19">
        <text>(6R)-NADPHX = (6S)-NADPHX</text>
        <dbReference type="Rhea" id="RHEA:32227"/>
        <dbReference type="ChEBI" id="CHEBI:64076"/>
        <dbReference type="ChEBI" id="CHEBI:64077"/>
        <dbReference type="EC" id="5.1.99.6"/>
    </reaction>
</comment>
<evidence type="ECO:0000256" key="1">
    <source>
        <dbReference type="ARBA" id="ARBA00000013"/>
    </source>
</evidence>
<keyword evidence="11 18" id="KW-0413">Isomerase</keyword>
<evidence type="ECO:0000256" key="15">
    <source>
        <dbReference type="ARBA" id="ARBA00048238"/>
    </source>
</evidence>
<feature type="binding site" evidence="18">
    <location>
        <position position="127"/>
    </location>
    <ligand>
        <name>K(+)</name>
        <dbReference type="ChEBI" id="CHEBI:29103"/>
    </ligand>
</feature>
<dbReference type="GO" id="GO:0046872">
    <property type="term" value="F:metal ion binding"/>
    <property type="evidence" value="ECO:0007669"/>
    <property type="project" value="UniProtKB-UniRule"/>
</dbReference>
<comment type="catalytic activity">
    <reaction evidence="16 17 19">
        <text>(6S)-NADPHX + ADP = AMP + phosphate + NADPH + H(+)</text>
        <dbReference type="Rhea" id="RHEA:32235"/>
        <dbReference type="ChEBI" id="CHEBI:15378"/>
        <dbReference type="ChEBI" id="CHEBI:43474"/>
        <dbReference type="ChEBI" id="CHEBI:57783"/>
        <dbReference type="ChEBI" id="CHEBI:64076"/>
        <dbReference type="ChEBI" id="CHEBI:456215"/>
        <dbReference type="ChEBI" id="CHEBI:456216"/>
        <dbReference type="EC" id="4.2.1.136"/>
    </reaction>
</comment>
<feature type="binding site" evidence="17">
    <location>
        <begin position="412"/>
        <end position="416"/>
    </location>
    <ligand>
        <name>AMP</name>
        <dbReference type="ChEBI" id="CHEBI:456215"/>
    </ligand>
</feature>
<evidence type="ECO:0000256" key="3">
    <source>
        <dbReference type="ARBA" id="ARBA00006001"/>
    </source>
</evidence>
<reference evidence="22 23" key="1">
    <citation type="submission" date="2016-10" db="EMBL/GenBank/DDBJ databases">
        <authorList>
            <person name="de Groot N.N."/>
        </authorList>
    </citation>
    <scope>NUCLEOTIDE SEQUENCE [LARGE SCALE GENOMIC DNA]</scope>
    <source>
        <strain evidence="22 23">DSM 17794</strain>
    </source>
</reference>
<evidence type="ECO:0000313" key="23">
    <source>
        <dbReference type="Proteomes" id="UP000199153"/>
    </source>
</evidence>
<dbReference type="InterPro" id="IPR000631">
    <property type="entry name" value="CARKD"/>
</dbReference>
<keyword evidence="23" id="KW-1185">Reference proteome</keyword>
<dbReference type="GO" id="GO:0052856">
    <property type="term" value="F:NAD(P)HX epimerase activity"/>
    <property type="evidence" value="ECO:0007669"/>
    <property type="project" value="UniProtKB-UniRule"/>
</dbReference>
<comment type="similarity">
    <text evidence="17">Belongs to the NnrD/CARKD family.</text>
</comment>
<feature type="binding site" evidence="17">
    <location>
        <position position="377"/>
    </location>
    <ligand>
        <name>(6S)-NADPHX</name>
        <dbReference type="ChEBI" id="CHEBI:64076"/>
    </ligand>
</feature>
<evidence type="ECO:0000256" key="5">
    <source>
        <dbReference type="ARBA" id="ARBA00022723"/>
    </source>
</evidence>
<dbReference type="InterPro" id="IPR030677">
    <property type="entry name" value="Nnr"/>
</dbReference>
<dbReference type="GO" id="GO:0110051">
    <property type="term" value="P:metabolite repair"/>
    <property type="evidence" value="ECO:0007669"/>
    <property type="project" value="TreeGrafter"/>
</dbReference>
<dbReference type="CDD" id="cd01171">
    <property type="entry name" value="YXKO-related"/>
    <property type="match status" value="1"/>
</dbReference>
<feature type="domain" description="YjeF N-terminal" evidence="21">
    <location>
        <begin position="9"/>
        <end position="218"/>
    </location>
</feature>
<keyword evidence="6 17" id="KW-0547">Nucleotide-binding</keyword>
<keyword evidence="12 17" id="KW-0456">Lyase</keyword>
<keyword evidence="7 17" id="KW-0067">ATP-binding</keyword>
<keyword evidence="22" id="KW-0808">Transferase</keyword>
<dbReference type="AlphaFoldDB" id="A0A1I4Z5K3"/>
<evidence type="ECO:0000256" key="8">
    <source>
        <dbReference type="ARBA" id="ARBA00022857"/>
    </source>
</evidence>
<comment type="similarity">
    <text evidence="4 19">In the C-terminal section; belongs to the NnrD/CARKD family.</text>
</comment>
<evidence type="ECO:0000256" key="18">
    <source>
        <dbReference type="HAMAP-Rule" id="MF_01966"/>
    </source>
</evidence>
<evidence type="ECO:0000259" key="21">
    <source>
        <dbReference type="PROSITE" id="PS51385"/>
    </source>
</evidence>
<protein>
    <recommendedName>
        <fullName evidence="19">Bifunctional NAD(P)H-hydrate repair enzyme</fullName>
    </recommendedName>
    <alternativeName>
        <fullName evidence="19">Nicotinamide nucleotide repair protein</fullName>
    </alternativeName>
    <domain>
        <recommendedName>
            <fullName evidence="19">ADP-dependent (S)-NAD(P)H-hydrate dehydratase</fullName>
            <ecNumber evidence="19">4.2.1.136</ecNumber>
        </recommendedName>
        <alternativeName>
            <fullName evidence="19">ADP-dependent NAD(P)HX dehydratase</fullName>
        </alternativeName>
    </domain>
    <domain>
        <recommendedName>
            <fullName evidence="19">NAD(P)H-hydrate epimerase</fullName>
            <ecNumber evidence="19">5.1.99.6</ecNumber>
        </recommendedName>
    </domain>
</protein>
<comment type="similarity">
    <text evidence="18">Belongs to the NnrE/AIBP family.</text>
</comment>
<feature type="binding site" evidence="17">
    <location>
        <position position="326"/>
    </location>
    <ligand>
        <name>(6S)-NADPHX</name>
        <dbReference type="ChEBI" id="CHEBI:64076"/>
    </ligand>
</feature>
<dbReference type="STRING" id="287099.SAMN05660413_01112"/>
<evidence type="ECO:0000256" key="17">
    <source>
        <dbReference type="HAMAP-Rule" id="MF_01965"/>
    </source>
</evidence>
<dbReference type="EMBL" id="FOVL01000005">
    <property type="protein sequence ID" value="SFN45554.1"/>
    <property type="molecule type" value="Genomic_DNA"/>
</dbReference>
<comment type="function">
    <text evidence="17">Catalyzes the dehydration of the S-form of NAD(P)HX at the expense of ADP, which is converted to AMP. Together with NAD(P)HX epimerase, which catalyzes the epimerization of the S- and R-forms, the enzyme allows the repair of both epimers of NAD(P)HX, a damaged form of NAD(P)H that is a result of enzymatic or heat-dependent hydration.</text>
</comment>
<feature type="binding site" evidence="18">
    <location>
        <position position="59"/>
    </location>
    <ligand>
        <name>K(+)</name>
        <dbReference type="ChEBI" id="CHEBI:29103"/>
    </ligand>
</feature>
<feature type="binding site" evidence="17">
    <location>
        <position position="440"/>
    </location>
    <ligand>
        <name>AMP</name>
        <dbReference type="ChEBI" id="CHEBI:456215"/>
    </ligand>
</feature>
<evidence type="ECO:0000313" key="22">
    <source>
        <dbReference type="EMBL" id="SFN45554.1"/>
    </source>
</evidence>
<dbReference type="HAMAP" id="MF_01965">
    <property type="entry name" value="NADHX_dehydratase"/>
    <property type="match status" value="1"/>
</dbReference>
<evidence type="ECO:0000256" key="6">
    <source>
        <dbReference type="ARBA" id="ARBA00022741"/>
    </source>
</evidence>
<accession>A0A1I4Z5K3</accession>
<evidence type="ECO:0000256" key="19">
    <source>
        <dbReference type="PIRNR" id="PIRNR017184"/>
    </source>
</evidence>
<comment type="cofactor">
    <cofactor evidence="17">
        <name>Mg(2+)</name>
        <dbReference type="ChEBI" id="CHEBI:18420"/>
    </cofactor>
</comment>
<feature type="binding site" evidence="18">
    <location>
        <position position="163"/>
    </location>
    <ligand>
        <name>K(+)</name>
        <dbReference type="ChEBI" id="CHEBI:29103"/>
    </ligand>
</feature>
<dbReference type="GO" id="GO:0016301">
    <property type="term" value="F:kinase activity"/>
    <property type="evidence" value="ECO:0007669"/>
    <property type="project" value="UniProtKB-KW"/>
</dbReference>
<keyword evidence="5 18" id="KW-0479">Metal-binding</keyword>
<feature type="binding site" evidence="17">
    <location>
        <position position="441"/>
    </location>
    <ligand>
        <name>(6S)-NADPHX</name>
        <dbReference type="ChEBI" id="CHEBI:64076"/>
    </ligand>
</feature>
<evidence type="ECO:0000256" key="2">
    <source>
        <dbReference type="ARBA" id="ARBA00000909"/>
    </source>
</evidence>
<comment type="function">
    <text evidence="14 19">Bifunctional enzyme that catalyzes the epimerization of the S- and R-forms of NAD(P)HX and the dehydration of the S-form of NAD(P)HX at the expense of ADP, which is converted to AMP. This allows the repair of both epimers of NAD(P)HX, a damaged form of NAD(P)H that is a result of enzymatic or heat-dependent hydration.</text>
</comment>
<dbReference type="EC" id="5.1.99.6" evidence="19"/>
<gene>
    <name evidence="17" type="primary">nnrD</name>
    <name evidence="18" type="synonym">nnrE</name>
    <name evidence="22" type="ORF">SAMN05660413_01112</name>
</gene>
<dbReference type="Pfam" id="PF03853">
    <property type="entry name" value="YjeF_N"/>
    <property type="match status" value="1"/>
</dbReference>
<keyword evidence="10 17" id="KW-0520">NAD</keyword>
<keyword evidence="22" id="KW-0418">Kinase</keyword>
<dbReference type="NCBIfam" id="TIGR00196">
    <property type="entry name" value="yjeF_cterm"/>
    <property type="match status" value="1"/>
</dbReference>
<dbReference type="Pfam" id="PF01256">
    <property type="entry name" value="Carb_kinase"/>
    <property type="match status" value="1"/>
</dbReference>
<evidence type="ECO:0000259" key="20">
    <source>
        <dbReference type="PROSITE" id="PS51383"/>
    </source>
</evidence>
<dbReference type="GO" id="GO:0052855">
    <property type="term" value="F:ADP-dependent NAD(P)H-hydrate dehydratase activity"/>
    <property type="evidence" value="ECO:0007669"/>
    <property type="project" value="UniProtKB-UniRule"/>
</dbReference>
<proteinExistence type="inferred from homology"/>
<dbReference type="InterPro" id="IPR036652">
    <property type="entry name" value="YjeF_N_dom_sf"/>
</dbReference>
<comment type="similarity">
    <text evidence="3 19">In the N-terminal section; belongs to the NnrE/AIBP family.</text>
</comment>
<feature type="domain" description="YjeF C-terminal" evidence="20">
    <location>
        <begin position="228"/>
        <end position="500"/>
    </location>
</feature>
<evidence type="ECO:0000256" key="10">
    <source>
        <dbReference type="ARBA" id="ARBA00023027"/>
    </source>
</evidence>
<comment type="function">
    <text evidence="18">Catalyzes the epimerization of the S- and R-forms of NAD(P)HX, a damaged form of NAD(P)H that is a result of enzymatic or heat-dependent hydration. This is a prerequisite for the S-specific NAD(P)H-hydrate dehydratase to allow the repair of both epimers of NAD(P)HX.</text>
</comment>
<evidence type="ECO:0000256" key="14">
    <source>
        <dbReference type="ARBA" id="ARBA00025153"/>
    </source>
</evidence>
<dbReference type="PANTHER" id="PTHR12592:SF0">
    <property type="entry name" value="ATP-DEPENDENT (S)-NAD(P)H-HYDRATE DEHYDRATASE"/>
    <property type="match status" value="1"/>
</dbReference>
<comment type="subunit">
    <text evidence="17">Homotetramer.</text>
</comment>
<name>A0A1I4Z5K3_9FLAO</name>
<dbReference type="Gene3D" id="3.40.50.10260">
    <property type="entry name" value="YjeF N-terminal domain"/>
    <property type="match status" value="1"/>
</dbReference>
<dbReference type="InterPro" id="IPR017953">
    <property type="entry name" value="Carbohydrate_kinase_pred_CS"/>
</dbReference>
<evidence type="ECO:0000256" key="4">
    <source>
        <dbReference type="ARBA" id="ARBA00009524"/>
    </source>
</evidence>
<dbReference type="Proteomes" id="UP000199153">
    <property type="component" value="Unassembled WGS sequence"/>
</dbReference>
<dbReference type="PIRSF" id="PIRSF017184">
    <property type="entry name" value="Nnr"/>
    <property type="match status" value="1"/>
</dbReference>
<comment type="catalytic activity">
    <reaction evidence="1 18 19">
        <text>(6R)-NADHX = (6S)-NADHX</text>
        <dbReference type="Rhea" id="RHEA:32215"/>
        <dbReference type="ChEBI" id="CHEBI:64074"/>
        <dbReference type="ChEBI" id="CHEBI:64075"/>
        <dbReference type="EC" id="5.1.99.6"/>
    </reaction>
</comment>
<dbReference type="PROSITE" id="PS51383">
    <property type="entry name" value="YJEF_C_3"/>
    <property type="match status" value="1"/>
</dbReference>
<keyword evidence="9 18" id="KW-0630">Potassium</keyword>